<dbReference type="PANTHER" id="PTHR21281:SF0">
    <property type="entry name" value="CYTOCHROME B5 DOMAIN-CONTAINING PROTEIN 1"/>
    <property type="match status" value="1"/>
</dbReference>
<keyword evidence="7" id="KW-0966">Cell projection</keyword>
<evidence type="ECO:0000256" key="4">
    <source>
        <dbReference type="ARBA" id="ARBA00022723"/>
    </source>
</evidence>
<evidence type="ECO:0000256" key="5">
    <source>
        <dbReference type="ARBA" id="ARBA00023004"/>
    </source>
</evidence>
<evidence type="ECO:0000256" key="2">
    <source>
        <dbReference type="ARBA" id="ARBA00022490"/>
    </source>
</evidence>
<keyword evidence="2" id="KW-0963">Cytoplasm</keyword>
<keyword evidence="6" id="KW-0206">Cytoskeleton</keyword>
<dbReference type="InterPro" id="IPR052320">
    <property type="entry name" value="Cytochrome_b5_domain"/>
</dbReference>
<dbReference type="Pfam" id="PF00173">
    <property type="entry name" value="Cyt-b5"/>
    <property type="match status" value="1"/>
</dbReference>
<dbReference type="SUPFAM" id="SSF55856">
    <property type="entry name" value="Cytochrome b5-like heme/steroid binding domain"/>
    <property type="match status" value="1"/>
</dbReference>
<comment type="subcellular location">
    <subcellularLocation>
        <location evidence="1">Cytoplasm</location>
        <location evidence="1">Cytoskeleton</location>
        <location evidence="1">Cilium axoneme</location>
    </subcellularLocation>
</comment>
<feature type="domain" description="Cytochrome b5 heme-binding" evidence="11">
    <location>
        <begin position="12"/>
        <end position="77"/>
    </location>
</feature>
<evidence type="ECO:0000256" key="8">
    <source>
        <dbReference type="ARBA" id="ARBA00038168"/>
    </source>
</evidence>
<name>A0ABM1MLB5_NICVS</name>
<dbReference type="Proteomes" id="UP000695000">
    <property type="component" value="Unplaced"/>
</dbReference>
<evidence type="ECO:0000256" key="6">
    <source>
        <dbReference type="ARBA" id="ARBA00023212"/>
    </source>
</evidence>
<dbReference type="InterPro" id="IPR036400">
    <property type="entry name" value="Cyt_B5-like_heme/steroid_sf"/>
</dbReference>
<organism evidence="12 13">
    <name type="scientific">Nicrophorus vespilloides</name>
    <name type="common">Boreal carrion beetle</name>
    <dbReference type="NCBI Taxonomy" id="110193"/>
    <lineage>
        <taxon>Eukaryota</taxon>
        <taxon>Metazoa</taxon>
        <taxon>Ecdysozoa</taxon>
        <taxon>Arthropoda</taxon>
        <taxon>Hexapoda</taxon>
        <taxon>Insecta</taxon>
        <taxon>Pterygota</taxon>
        <taxon>Neoptera</taxon>
        <taxon>Endopterygota</taxon>
        <taxon>Coleoptera</taxon>
        <taxon>Polyphaga</taxon>
        <taxon>Staphyliniformia</taxon>
        <taxon>Silphidae</taxon>
        <taxon>Nicrophorinae</taxon>
        <taxon>Nicrophorus</taxon>
    </lineage>
</organism>
<evidence type="ECO:0000256" key="3">
    <source>
        <dbReference type="ARBA" id="ARBA00022617"/>
    </source>
</evidence>
<accession>A0ABM1MLB5</accession>
<dbReference type="InterPro" id="IPR001199">
    <property type="entry name" value="Cyt_B5-like_heme/steroid-bd"/>
</dbReference>
<evidence type="ECO:0000313" key="12">
    <source>
        <dbReference type="Proteomes" id="UP000695000"/>
    </source>
</evidence>
<keyword evidence="3" id="KW-0349">Heme</keyword>
<dbReference type="SMART" id="SM01117">
    <property type="entry name" value="Cyt-b5"/>
    <property type="match status" value="1"/>
</dbReference>
<keyword evidence="4" id="KW-0479">Metal-binding</keyword>
<gene>
    <name evidence="13" type="primary">LOC108561807</name>
</gene>
<keyword evidence="5" id="KW-0408">Iron</keyword>
<evidence type="ECO:0000313" key="13">
    <source>
        <dbReference type="RefSeq" id="XP_017775365.1"/>
    </source>
</evidence>
<comment type="function">
    <text evidence="10">Radial spoke stalk protein that binds heme under oxidizing conditions. Required for the coordinated beating of multiple cilia maybe by functioning in a redox signaling pathway.</text>
</comment>
<dbReference type="SUPFAM" id="SSF54236">
    <property type="entry name" value="Ubiquitin-like"/>
    <property type="match status" value="1"/>
</dbReference>
<reference evidence="13" key="1">
    <citation type="submission" date="2025-08" db="UniProtKB">
        <authorList>
            <consortium name="RefSeq"/>
        </authorList>
    </citation>
    <scope>IDENTIFICATION</scope>
    <source>
        <tissue evidence="13">Whole Larva</tissue>
    </source>
</reference>
<evidence type="ECO:0000256" key="10">
    <source>
        <dbReference type="ARBA" id="ARBA00046139"/>
    </source>
</evidence>
<comment type="similarity">
    <text evidence="8">Belongs to the cytochrome b5 family.</text>
</comment>
<dbReference type="PROSITE" id="PS50255">
    <property type="entry name" value="CYTOCHROME_B5_2"/>
    <property type="match status" value="1"/>
</dbReference>
<proteinExistence type="inferred from homology"/>
<evidence type="ECO:0000256" key="9">
    <source>
        <dbReference type="ARBA" id="ARBA00040649"/>
    </source>
</evidence>
<dbReference type="RefSeq" id="XP_017775365.1">
    <property type="nucleotide sequence ID" value="XM_017919876.1"/>
</dbReference>
<dbReference type="GeneID" id="108561807"/>
<keyword evidence="12" id="KW-1185">Reference proteome</keyword>
<protein>
    <recommendedName>
        <fullName evidence="9">Cytochrome b5 domain-containing protein 1</fullName>
    </recommendedName>
</protein>
<evidence type="ECO:0000256" key="7">
    <source>
        <dbReference type="ARBA" id="ARBA00023273"/>
    </source>
</evidence>
<evidence type="ECO:0000259" key="11">
    <source>
        <dbReference type="PROSITE" id="PS50255"/>
    </source>
</evidence>
<sequence>MGEEINYSGLPQKYFGPFEVVIHNRPEDCWVSLLGKVLNITPLIKEHESEDCVKPLLAFAGKDISDWFDPRDGDILHYVHPVSGCHDPYIPHGRIPDVEVQVPATRWQPLDRKPWWKDPKYEVGLLTKKVRPIRIINPLFGLEVHMNVCCEDTVLRIKERYSIFNSDANIYLWRYMDNVLNDELTLEENGIIDETDRFGSVGLSPTFYVPAIMIFYNDEFRWFKNEDCIEMLKN</sequence>
<evidence type="ECO:0000256" key="1">
    <source>
        <dbReference type="ARBA" id="ARBA00004430"/>
    </source>
</evidence>
<dbReference type="PANTHER" id="PTHR21281">
    <property type="entry name" value="CYTOCHROME B5 DOMAIN-CONTAINING PROTEIN 1"/>
    <property type="match status" value="1"/>
</dbReference>
<dbReference type="Gene3D" id="3.10.120.10">
    <property type="entry name" value="Cytochrome b5-like heme/steroid binding domain"/>
    <property type="match status" value="1"/>
</dbReference>
<dbReference type="InterPro" id="IPR029071">
    <property type="entry name" value="Ubiquitin-like_domsf"/>
</dbReference>